<dbReference type="InterPro" id="IPR023198">
    <property type="entry name" value="PGP-like_dom2"/>
</dbReference>
<comment type="similarity">
    <text evidence="1 3">Belongs to the HAD-like hydrolase superfamily. S-2-haloalkanoic acid dehalogenase family.</text>
</comment>
<dbReference type="Proteomes" id="UP001259982">
    <property type="component" value="Unassembled WGS sequence"/>
</dbReference>
<proteinExistence type="inferred from homology"/>
<evidence type="ECO:0000313" key="4">
    <source>
        <dbReference type="EMBL" id="MDT0616915.1"/>
    </source>
</evidence>
<dbReference type="InterPro" id="IPR036412">
    <property type="entry name" value="HAD-like_sf"/>
</dbReference>
<dbReference type="InterPro" id="IPR051540">
    <property type="entry name" value="S-2-haloacid_dehalogenase"/>
</dbReference>
<dbReference type="Pfam" id="PF00702">
    <property type="entry name" value="Hydrolase"/>
    <property type="match status" value="1"/>
</dbReference>
<sequence length="223" mass="24102">MTPRMLVFDVNETLLDLAALDPLFADLFGDAGVRREWFALLLRWSMVTSLTGAFRDFTALGAASLATLAASHGRTLSADDYRAVSTAIRELPPHPDVAPGLARLADAGLRLTALTNSAQATVDEQLRRAGLDRYFEHILSVDAVQRFKPHPAVYAHAVETLAAAPADLCMVAAHDWDITGAMRAGFAGAYISRQETVCHRAGETPDLVARDLDHLAEQLLGIN</sequence>
<evidence type="ECO:0000313" key="5">
    <source>
        <dbReference type="Proteomes" id="UP001259982"/>
    </source>
</evidence>
<comment type="caution">
    <text evidence="4">The sequence shown here is derived from an EMBL/GenBank/DDBJ whole genome shotgun (WGS) entry which is preliminary data.</text>
</comment>
<reference evidence="4 5" key="1">
    <citation type="submission" date="2023-09" db="EMBL/GenBank/DDBJ databases">
        <authorList>
            <person name="Rey-Velasco X."/>
        </authorList>
    </citation>
    <scope>NUCLEOTIDE SEQUENCE [LARGE SCALE GENOMIC DNA]</scope>
    <source>
        <strain evidence="4 5">P385</strain>
    </source>
</reference>
<dbReference type="SFLD" id="SFLDS00003">
    <property type="entry name" value="Haloacid_Dehalogenase"/>
    <property type="match status" value="1"/>
</dbReference>
<dbReference type="Gene3D" id="1.10.150.240">
    <property type="entry name" value="Putative phosphatase, domain 2"/>
    <property type="match status" value="1"/>
</dbReference>
<keyword evidence="5" id="KW-1185">Reference proteome</keyword>
<dbReference type="PANTHER" id="PTHR43316">
    <property type="entry name" value="HYDROLASE, HALOACID DELAHOGENASE-RELATED"/>
    <property type="match status" value="1"/>
</dbReference>
<dbReference type="InterPro" id="IPR006439">
    <property type="entry name" value="HAD-SF_hydro_IA"/>
</dbReference>
<dbReference type="SFLD" id="SFLDG01129">
    <property type="entry name" value="C1.5:_HAD__Beta-PGM__Phosphata"/>
    <property type="match status" value="1"/>
</dbReference>
<dbReference type="InterPro" id="IPR006328">
    <property type="entry name" value="2-HAD"/>
</dbReference>
<evidence type="ECO:0000256" key="2">
    <source>
        <dbReference type="ARBA" id="ARBA00022801"/>
    </source>
</evidence>
<dbReference type="RefSeq" id="WP_311656432.1">
    <property type="nucleotide sequence ID" value="NZ_JAVRHY010000001.1"/>
</dbReference>
<dbReference type="CDD" id="cd02588">
    <property type="entry name" value="HAD_L2-DEX"/>
    <property type="match status" value="1"/>
</dbReference>
<name>A0ABU3B375_9GAMM</name>
<comment type="function">
    <text evidence="3">Catalyzes the hydrolytic dehalogenation of small (S)-2-haloalkanoic acids to yield the corresponding (R)-2-hydroxyalkanoic acids.</text>
</comment>
<dbReference type="NCBIfam" id="TIGR01493">
    <property type="entry name" value="HAD-SF-IA-v2"/>
    <property type="match status" value="1"/>
</dbReference>
<protein>
    <recommendedName>
        <fullName evidence="3">(S)-2-haloacid dehalogenase</fullName>
        <ecNumber evidence="3">3.8.1.2</ecNumber>
    </recommendedName>
    <alternativeName>
        <fullName evidence="3">2-haloalkanoic acid dehalogenase</fullName>
    </alternativeName>
    <alternativeName>
        <fullName evidence="3">Halocarboxylic acid halidohydrolase</fullName>
    </alternativeName>
    <alternativeName>
        <fullName evidence="3">L-2-haloacid dehalogenase</fullName>
    </alternativeName>
</protein>
<dbReference type="SUPFAM" id="SSF56784">
    <property type="entry name" value="HAD-like"/>
    <property type="match status" value="1"/>
</dbReference>
<dbReference type="InterPro" id="IPR023214">
    <property type="entry name" value="HAD_sf"/>
</dbReference>
<evidence type="ECO:0000256" key="3">
    <source>
        <dbReference type="RuleBase" id="RU368077"/>
    </source>
</evidence>
<dbReference type="Gene3D" id="3.40.50.1000">
    <property type="entry name" value="HAD superfamily/HAD-like"/>
    <property type="match status" value="1"/>
</dbReference>
<evidence type="ECO:0000256" key="1">
    <source>
        <dbReference type="ARBA" id="ARBA00008106"/>
    </source>
</evidence>
<dbReference type="PANTHER" id="PTHR43316:SF3">
    <property type="entry name" value="HALOACID DEHALOGENASE, TYPE II (AFU_ORTHOLOGUE AFUA_2G07750)-RELATED"/>
    <property type="match status" value="1"/>
</dbReference>
<accession>A0ABU3B375</accession>
<organism evidence="4 5">
    <name type="scientific">Spectribacter acetivorans</name>
    <dbReference type="NCBI Taxonomy" id="3075603"/>
    <lineage>
        <taxon>Bacteria</taxon>
        <taxon>Pseudomonadati</taxon>
        <taxon>Pseudomonadota</taxon>
        <taxon>Gammaproteobacteria</taxon>
        <taxon>Salinisphaerales</taxon>
        <taxon>Salinisphaeraceae</taxon>
        <taxon>Spectribacter</taxon>
    </lineage>
</organism>
<dbReference type="NCBIfam" id="TIGR01428">
    <property type="entry name" value="HAD_type_II"/>
    <property type="match status" value="1"/>
</dbReference>
<gene>
    <name evidence="4" type="ORF">RM531_00365</name>
</gene>
<comment type="catalytic activity">
    <reaction evidence="3">
        <text>an (S)-2-haloacid + H2O = a (2R)-2-hydroxycarboxylate + a halide anion + H(+)</text>
        <dbReference type="Rhea" id="RHEA:11192"/>
        <dbReference type="ChEBI" id="CHEBI:15377"/>
        <dbReference type="ChEBI" id="CHEBI:15378"/>
        <dbReference type="ChEBI" id="CHEBI:16042"/>
        <dbReference type="ChEBI" id="CHEBI:58314"/>
        <dbReference type="ChEBI" id="CHEBI:137405"/>
        <dbReference type="EC" id="3.8.1.2"/>
    </reaction>
</comment>
<dbReference type="EC" id="3.8.1.2" evidence="3"/>
<dbReference type="EMBL" id="JAVRHY010000001">
    <property type="protein sequence ID" value="MDT0616915.1"/>
    <property type="molecule type" value="Genomic_DNA"/>
</dbReference>
<keyword evidence="2 3" id="KW-0378">Hydrolase</keyword>